<proteinExistence type="predicted"/>
<evidence type="ECO:0000256" key="1">
    <source>
        <dbReference type="SAM" id="MobiDB-lite"/>
    </source>
</evidence>
<sequence>MGTASTVHQIKVTLREVHPPVWRRVHVPSTATLDQLHEVIQVAMGWEQQHLHLFGKGDAEYGDNARDETKVTLAALIPRAGDWLGYRYDFGDCWDHDVEVEKVHRAARNTTYPRCSGGGRACPPEDSGGPEGYEEHMRALRHRKGWKYQVAKHVFGTTRWDPAKWDRAEVNTGLRGLAKLWAKQVAARAKQEAKEKAAKEKAAAAAAKASPAPSSPPSLTWPEGEHGPGSDVGAGVLPGVQ</sequence>
<dbReference type="PANTHER" id="PTHR41878:SF1">
    <property type="entry name" value="TNPR PROTEIN"/>
    <property type="match status" value="1"/>
</dbReference>
<dbReference type="Proteomes" id="UP000661607">
    <property type="component" value="Unassembled WGS sequence"/>
</dbReference>
<dbReference type="Pfam" id="PF07929">
    <property type="entry name" value="PRiA4_ORF3"/>
    <property type="match status" value="1"/>
</dbReference>
<dbReference type="Gene3D" id="3.10.290.30">
    <property type="entry name" value="MM3350-like"/>
    <property type="match status" value="1"/>
</dbReference>
<organism evidence="3 4">
    <name type="scientific">Nonomuraea africana</name>
    <dbReference type="NCBI Taxonomy" id="46171"/>
    <lineage>
        <taxon>Bacteria</taxon>
        <taxon>Bacillati</taxon>
        <taxon>Actinomycetota</taxon>
        <taxon>Actinomycetes</taxon>
        <taxon>Streptosporangiales</taxon>
        <taxon>Streptosporangiaceae</taxon>
        <taxon>Nonomuraea</taxon>
    </lineage>
</organism>
<reference evidence="3 4" key="1">
    <citation type="submission" date="2020-10" db="EMBL/GenBank/DDBJ databases">
        <title>Sequencing the genomes of 1000 actinobacteria strains.</title>
        <authorList>
            <person name="Klenk H.-P."/>
        </authorList>
    </citation>
    <scope>NUCLEOTIDE SEQUENCE [LARGE SCALE GENOMIC DNA]</scope>
    <source>
        <strain evidence="3 4">DSM 43748</strain>
    </source>
</reference>
<feature type="domain" description="Plasmid pRiA4b Orf3-like" evidence="2">
    <location>
        <begin position="7"/>
        <end position="168"/>
    </location>
</feature>
<dbReference type="InterPro" id="IPR012912">
    <property type="entry name" value="Plasmid_pRiA4b_Orf3-like"/>
</dbReference>
<evidence type="ECO:0000313" key="3">
    <source>
        <dbReference type="EMBL" id="MBE1559804.1"/>
    </source>
</evidence>
<dbReference type="RefSeq" id="WP_192775023.1">
    <property type="nucleotide sequence ID" value="NZ_BAAASY010000045.1"/>
</dbReference>
<dbReference type="EMBL" id="JADBEF010000001">
    <property type="protein sequence ID" value="MBE1559804.1"/>
    <property type="molecule type" value="Genomic_DNA"/>
</dbReference>
<evidence type="ECO:0000259" key="2">
    <source>
        <dbReference type="Pfam" id="PF07929"/>
    </source>
</evidence>
<evidence type="ECO:0000313" key="4">
    <source>
        <dbReference type="Proteomes" id="UP000661607"/>
    </source>
</evidence>
<dbReference type="PANTHER" id="PTHR41878">
    <property type="entry name" value="LEXA REPRESSOR-RELATED"/>
    <property type="match status" value="1"/>
</dbReference>
<feature type="compositionally biased region" description="Low complexity" evidence="1">
    <location>
        <begin position="203"/>
        <end position="212"/>
    </location>
</feature>
<gene>
    <name evidence="3" type="ORF">H4W81_002583</name>
</gene>
<keyword evidence="4" id="KW-1185">Reference proteome</keyword>
<protein>
    <recommendedName>
        <fullName evidence="2">Plasmid pRiA4b Orf3-like domain-containing protein</fullName>
    </recommendedName>
</protein>
<comment type="caution">
    <text evidence="3">The sequence shown here is derived from an EMBL/GenBank/DDBJ whole genome shotgun (WGS) entry which is preliminary data.</text>
</comment>
<dbReference type="InterPro" id="IPR024047">
    <property type="entry name" value="MM3350-like_sf"/>
</dbReference>
<accession>A0ABR9KCR6</accession>
<dbReference type="SUPFAM" id="SSF159941">
    <property type="entry name" value="MM3350-like"/>
    <property type="match status" value="1"/>
</dbReference>
<feature type="region of interest" description="Disordered" evidence="1">
    <location>
        <begin position="194"/>
        <end position="241"/>
    </location>
</feature>
<name>A0ABR9KCR6_9ACTN</name>